<organism evidence="4 5">
    <name type="scientific">Coniella lustricola</name>
    <dbReference type="NCBI Taxonomy" id="2025994"/>
    <lineage>
        <taxon>Eukaryota</taxon>
        <taxon>Fungi</taxon>
        <taxon>Dikarya</taxon>
        <taxon>Ascomycota</taxon>
        <taxon>Pezizomycotina</taxon>
        <taxon>Sordariomycetes</taxon>
        <taxon>Sordariomycetidae</taxon>
        <taxon>Diaporthales</taxon>
        <taxon>Schizoparmaceae</taxon>
        <taxon>Coniella</taxon>
    </lineage>
</organism>
<evidence type="ECO:0000256" key="1">
    <source>
        <dbReference type="ARBA" id="ARBA00004123"/>
    </source>
</evidence>
<sequence>MNNVNMGGNMPMVPGPPVGPAMPMMANGGVVPPAGPRPQQINEANKHLLNTYIYEYFLRNDMVDCARALLSSDPQIKVQDGPNVRRDENGNLIGNGLGDSMDVDSKDGADVKGAEGLPLPSIPNPSLDNPFLYEWFCLFWDMFNAQKGKSGNVQVNSYMNHTQARLRQNQTDMLRNIRPDMTAQQQQLQLMRMQNGGMNMAMKQPNNIAQRAMANNQNNPQMMQLLQQQKQGQMQRDPSDMDGNRARQSSPGSAENAPSPSKRPHLDGGAPFNPAQQGMMANGRPGPAGQGMPGQQVGPDPSRLQQYTIQLLLYHGIDPASLKPEQFANFQTQSPAVQQKTIQTYAQNLQQQQSQQMPKNGAMPNANGPPGQGSPMVPQGPDGANLNNFYNAEGMGGPGSIRPGTGPGAAQQPGGSNHALQDYQMQLMLLEQQNKKRLMMARQEQDGSSNIPMPREGPVGPGGPGGPPGAAAPFQGASPQGARPGASPNPNEMKRPPPQMNPAGMGSPMAEGGQSRGSPNNSMFMGNQMDPNQAPHFFKDGMNGMAAAGNMPGGPQMNGMRPPSSHPQPPFNGSMNPAQQQMMAARQGQMAGPPGQQMQWQQQQGGPAGPNGNPMVPQGQTPQQVQGTPRQSNAMPPPAQPAAAAAAANARNTSSPQVSNAAPPTPSAANKPAPKKKDTKNAKDKRAANQKKSNPNLNTTAATPVSEPATEAEAPTPTAPITPVNPQQNLNRPGQNAAPAQTMPNGQAAAPVPPQAAAPMVPPPDPSQNFNMDNMGDFTLDYANPLASTDVLNDFDFDSFLHDNDGGDGGFDFTTTGAFMDTDGIET</sequence>
<feature type="compositionally biased region" description="Low complexity" evidence="3">
    <location>
        <begin position="659"/>
        <end position="672"/>
    </location>
</feature>
<dbReference type="EMBL" id="KZ678389">
    <property type="protein sequence ID" value="PSR97605.1"/>
    <property type="molecule type" value="Genomic_DNA"/>
</dbReference>
<feature type="compositionally biased region" description="Low complexity" evidence="3">
    <location>
        <begin position="578"/>
        <end position="629"/>
    </location>
</feature>
<feature type="compositionally biased region" description="Low complexity" evidence="3">
    <location>
        <begin position="469"/>
        <end position="482"/>
    </location>
</feature>
<reference evidence="4 5" key="1">
    <citation type="journal article" date="2018" name="Mycol. Prog.">
        <title>Coniella lustricola, a new species from submerged detritus.</title>
        <authorList>
            <person name="Raudabaugh D.B."/>
            <person name="Iturriaga T."/>
            <person name="Carver A."/>
            <person name="Mondo S."/>
            <person name="Pangilinan J."/>
            <person name="Lipzen A."/>
            <person name="He G."/>
            <person name="Amirebrahimi M."/>
            <person name="Grigoriev I.V."/>
            <person name="Miller A.N."/>
        </authorList>
    </citation>
    <scope>NUCLEOTIDE SEQUENCE [LARGE SCALE GENOMIC DNA]</scope>
    <source>
        <strain evidence="4 5">B22-T-1</strain>
    </source>
</reference>
<feature type="compositionally biased region" description="Pro residues" evidence="3">
    <location>
        <begin position="751"/>
        <end position="766"/>
    </location>
</feature>
<evidence type="ECO:0000313" key="5">
    <source>
        <dbReference type="Proteomes" id="UP000241462"/>
    </source>
</evidence>
<feature type="compositionally biased region" description="Polar residues" evidence="3">
    <location>
        <begin position="246"/>
        <end position="259"/>
    </location>
</feature>
<feature type="compositionally biased region" description="Low complexity" evidence="3">
    <location>
        <begin position="541"/>
        <end position="563"/>
    </location>
</feature>
<evidence type="ECO:0000256" key="2">
    <source>
        <dbReference type="ARBA" id="ARBA00023242"/>
    </source>
</evidence>
<keyword evidence="2" id="KW-0539">Nucleus</keyword>
<name>A0A2T3AH57_9PEZI</name>
<dbReference type="Proteomes" id="UP000241462">
    <property type="component" value="Unassembled WGS sequence"/>
</dbReference>
<feature type="region of interest" description="Disordered" evidence="3">
    <location>
        <begin position="78"/>
        <end position="103"/>
    </location>
</feature>
<feature type="compositionally biased region" description="Low complexity" evidence="3">
    <location>
        <begin position="641"/>
        <end position="650"/>
    </location>
</feature>
<feature type="region of interest" description="Disordered" evidence="3">
    <location>
        <begin position="226"/>
        <end position="301"/>
    </location>
</feature>
<proteinExistence type="predicted"/>
<evidence type="ECO:0000313" key="4">
    <source>
        <dbReference type="EMBL" id="PSR97605.1"/>
    </source>
</evidence>
<evidence type="ECO:0000256" key="3">
    <source>
        <dbReference type="SAM" id="MobiDB-lite"/>
    </source>
</evidence>
<feature type="compositionally biased region" description="Polar residues" evidence="3">
    <location>
        <begin position="724"/>
        <end position="745"/>
    </location>
</feature>
<dbReference type="GO" id="GO:0045944">
    <property type="term" value="P:positive regulation of transcription by RNA polymerase II"/>
    <property type="evidence" value="ECO:0007669"/>
    <property type="project" value="TreeGrafter"/>
</dbReference>
<dbReference type="PROSITE" id="PS50896">
    <property type="entry name" value="LISH"/>
    <property type="match status" value="1"/>
</dbReference>
<feature type="compositionally biased region" description="Basic and acidic residues" evidence="3">
    <location>
        <begin position="675"/>
        <end position="687"/>
    </location>
</feature>
<accession>A0A2T3AH57</accession>
<dbReference type="InParanoid" id="A0A2T3AH57"/>
<feature type="compositionally biased region" description="Low complexity" evidence="3">
    <location>
        <begin position="226"/>
        <end position="235"/>
    </location>
</feature>
<feature type="compositionally biased region" description="Polar residues" evidence="3">
    <location>
        <begin position="516"/>
        <end position="531"/>
    </location>
</feature>
<keyword evidence="5" id="KW-1185">Reference proteome</keyword>
<gene>
    <name evidence="4" type="ORF">BD289DRAFT_361986</name>
</gene>
<feature type="region of interest" description="Disordered" evidence="3">
    <location>
        <begin position="348"/>
        <end position="417"/>
    </location>
</feature>
<dbReference type="OrthoDB" id="5600002at2759"/>
<dbReference type="STRING" id="2025994.A0A2T3AH57"/>
<dbReference type="InterPro" id="IPR006594">
    <property type="entry name" value="LisH"/>
</dbReference>
<dbReference type="GO" id="GO:0005634">
    <property type="term" value="C:nucleus"/>
    <property type="evidence" value="ECO:0007669"/>
    <property type="project" value="UniProtKB-SubCell"/>
</dbReference>
<comment type="subcellular location">
    <subcellularLocation>
        <location evidence="1">Nucleus</location>
    </subcellularLocation>
</comment>
<dbReference type="PANTHER" id="PTHR12610">
    <property type="entry name" value="SINGLE STRANDED DNA BINDING PROTEIN"/>
    <property type="match status" value="1"/>
</dbReference>
<protein>
    <submittedName>
        <fullName evidence="4">Uncharacterized protein</fullName>
    </submittedName>
</protein>
<feature type="compositionally biased region" description="Low complexity" evidence="3">
    <location>
        <begin position="699"/>
        <end position="722"/>
    </location>
</feature>
<dbReference type="AlphaFoldDB" id="A0A2T3AH57"/>
<dbReference type="PANTHER" id="PTHR12610:SF12">
    <property type="entry name" value="SEQUENCE-SPECIFIC SINGLE-STRANDED DNA-BINDING PROTEIN, ISOFORM D"/>
    <property type="match status" value="1"/>
</dbReference>
<feature type="region of interest" description="Disordered" evidence="3">
    <location>
        <begin position="440"/>
        <end position="769"/>
    </location>
</feature>